<accession>A0ABY7FTC6</accession>
<dbReference type="Proteomes" id="UP001164746">
    <property type="component" value="Chromosome 14"/>
</dbReference>
<dbReference type="PROSITE" id="PS50092">
    <property type="entry name" value="TSP1"/>
    <property type="match status" value="6"/>
</dbReference>
<dbReference type="Pfam" id="PF00090">
    <property type="entry name" value="TSP_1"/>
    <property type="match status" value="6"/>
</dbReference>
<dbReference type="InterPro" id="IPR000884">
    <property type="entry name" value="TSP1_rpt"/>
</dbReference>
<name>A0ABY7FTC6_MYAAR</name>
<dbReference type="SMART" id="SM00209">
    <property type="entry name" value="TSP1"/>
    <property type="match status" value="6"/>
</dbReference>
<reference evidence="3" key="1">
    <citation type="submission" date="2022-11" db="EMBL/GenBank/DDBJ databases">
        <title>Centuries of genome instability and evolution in soft-shell clam transmissible cancer (bioRxiv).</title>
        <authorList>
            <person name="Hart S.F.M."/>
            <person name="Yonemitsu M.A."/>
            <person name="Giersch R.M."/>
            <person name="Beal B.F."/>
            <person name="Arriagada G."/>
            <person name="Davis B.W."/>
            <person name="Ostrander E.A."/>
            <person name="Goff S.P."/>
            <person name="Metzger M.J."/>
        </authorList>
    </citation>
    <scope>NUCLEOTIDE SEQUENCE</scope>
    <source>
        <strain evidence="3">MELC-2E11</strain>
        <tissue evidence="3">Siphon/mantle</tissue>
    </source>
</reference>
<keyword evidence="1" id="KW-0677">Repeat</keyword>
<gene>
    <name evidence="3" type="ORF">MAR_011179</name>
</gene>
<dbReference type="SUPFAM" id="SSF82895">
    <property type="entry name" value="TSP-1 type 1 repeat"/>
    <property type="match status" value="6"/>
</dbReference>
<evidence type="ECO:0000313" key="4">
    <source>
        <dbReference type="Proteomes" id="UP001164746"/>
    </source>
</evidence>
<proteinExistence type="predicted"/>
<protein>
    <submittedName>
        <fullName evidence="3">HMCN1-like protein</fullName>
    </submittedName>
</protein>
<evidence type="ECO:0000256" key="2">
    <source>
        <dbReference type="ARBA" id="ARBA00023157"/>
    </source>
</evidence>
<sequence>MLLSLVPGGWTNWGDFGQCINIAYDSTTITMTCSHHVTKTLSIILSSKTDGIWETWAEWGSCSATCGTSVRFRFRNCTFSTRNGTCTGNEYESDLCSNPCPVNGSWSDWSSWARCSVTCEHGTTHRERLCANPPALHGGLPCAGDNEQTKNCTVPTPCPVNGMWSEWTVWSSCDATCDDGHRLRIRRCSHPPPMYHGKPCVGKDIETGACNDGHCKIDGGWTQWFEWGACSTTCGSGSTSRFRVCSNPKPEYGGDFCDGEFEEFSNCSINPDVTNCTIDGGWGSWEQWSSCGVTCGDGNGTRTRACDNPSPHGEGKYCVGNGSDVQSCTNPTPCPVNGGWATWHAWFACTSTCGNGTQTRFRTCTHPKPANGGNYCVGNNDDTKGCTGPDCAGEQSSVNILIRRLLLGNQFSCSITLMWRL</sequence>
<dbReference type="PANTHER" id="PTHR22906:SF21">
    <property type="entry name" value="SEMA DOMAIN-CONTAINING PROTEIN"/>
    <property type="match status" value="1"/>
</dbReference>
<dbReference type="EMBL" id="CP111025">
    <property type="protein sequence ID" value="WAR25475.1"/>
    <property type="molecule type" value="Genomic_DNA"/>
</dbReference>
<keyword evidence="4" id="KW-1185">Reference proteome</keyword>
<evidence type="ECO:0000256" key="1">
    <source>
        <dbReference type="ARBA" id="ARBA00022737"/>
    </source>
</evidence>
<dbReference type="Gene3D" id="2.20.100.10">
    <property type="entry name" value="Thrombospondin type-1 (TSP1) repeat"/>
    <property type="match status" value="6"/>
</dbReference>
<organism evidence="3 4">
    <name type="scientific">Mya arenaria</name>
    <name type="common">Soft-shell clam</name>
    <dbReference type="NCBI Taxonomy" id="6604"/>
    <lineage>
        <taxon>Eukaryota</taxon>
        <taxon>Metazoa</taxon>
        <taxon>Spiralia</taxon>
        <taxon>Lophotrochozoa</taxon>
        <taxon>Mollusca</taxon>
        <taxon>Bivalvia</taxon>
        <taxon>Autobranchia</taxon>
        <taxon>Heteroconchia</taxon>
        <taxon>Euheterodonta</taxon>
        <taxon>Imparidentia</taxon>
        <taxon>Neoheterodontei</taxon>
        <taxon>Myida</taxon>
        <taxon>Myoidea</taxon>
        <taxon>Myidae</taxon>
        <taxon>Mya</taxon>
    </lineage>
</organism>
<dbReference type="InterPro" id="IPR036383">
    <property type="entry name" value="TSP1_rpt_sf"/>
</dbReference>
<dbReference type="PANTHER" id="PTHR22906">
    <property type="entry name" value="PROPERDIN"/>
    <property type="match status" value="1"/>
</dbReference>
<evidence type="ECO:0000313" key="3">
    <source>
        <dbReference type="EMBL" id="WAR25475.1"/>
    </source>
</evidence>
<feature type="non-terminal residue" evidence="3">
    <location>
        <position position="421"/>
    </location>
</feature>
<dbReference type="PRINTS" id="PR01705">
    <property type="entry name" value="TSP1REPEAT"/>
</dbReference>
<dbReference type="InterPro" id="IPR052065">
    <property type="entry name" value="Compl_asym_regulator"/>
</dbReference>
<keyword evidence="2" id="KW-1015">Disulfide bond</keyword>